<proteinExistence type="predicted"/>
<dbReference type="EMBL" id="LR828261">
    <property type="protein sequence ID" value="CAD0303069.1"/>
    <property type="molecule type" value="Genomic_DNA"/>
</dbReference>
<name>A0A6V7BPP5_9XANT</name>
<reference evidence="1" key="1">
    <citation type="submission" date="2020-07" db="EMBL/GenBank/DDBJ databases">
        <authorList>
            <person name="Pothier F. J."/>
        </authorList>
    </citation>
    <scope>NUCLEOTIDE SEQUENCE</scope>
    <source>
        <strain evidence="1">CFBP 2533</strain>
    </source>
</reference>
<dbReference type="EMBL" id="LR828261">
    <property type="protein sequence ID" value="CAD0303075.1"/>
    <property type="molecule type" value="Genomic_DNA"/>
</dbReference>
<gene>
    <name evidence="1" type="ORF">CFBP2533_04260</name>
</gene>
<organism evidence="1">
    <name type="scientific">Xanthomonas hortorum pv. pelargonii</name>
    <dbReference type="NCBI Taxonomy" id="453602"/>
    <lineage>
        <taxon>Bacteria</taxon>
        <taxon>Pseudomonadati</taxon>
        <taxon>Pseudomonadota</taxon>
        <taxon>Gammaproteobacteria</taxon>
        <taxon>Lysobacterales</taxon>
        <taxon>Lysobacteraceae</taxon>
        <taxon>Xanthomonas</taxon>
    </lineage>
</organism>
<sequence length="44" mass="4804">MNMQQLLQKIFAGQTSFDPSGSSEPELHAFQLIAALILKAEELG</sequence>
<dbReference type="AlphaFoldDB" id="A0A6V7BPP5"/>
<accession>A0A6V7BPP5</accession>
<evidence type="ECO:0000313" key="1">
    <source>
        <dbReference type="EMBL" id="CAD0303069.1"/>
    </source>
</evidence>
<protein>
    <submittedName>
        <fullName evidence="1">Uncharacterized protein</fullName>
    </submittedName>
</protein>